<dbReference type="STRING" id="665467.SAMN02982931_02536"/>
<evidence type="ECO:0000256" key="1">
    <source>
        <dbReference type="SAM" id="SignalP"/>
    </source>
</evidence>
<dbReference type="OrthoDB" id="9796530at2"/>
<organism evidence="3 4">
    <name type="scientific">Bauldia litoralis</name>
    <dbReference type="NCBI Taxonomy" id="665467"/>
    <lineage>
        <taxon>Bacteria</taxon>
        <taxon>Pseudomonadati</taxon>
        <taxon>Pseudomonadota</taxon>
        <taxon>Alphaproteobacteria</taxon>
        <taxon>Hyphomicrobiales</taxon>
        <taxon>Kaistiaceae</taxon>
        <taxon>Bauldia</taxon>
    </lineage>
</organism>
<feature type="chain" id="PRO_5011483323" evidence="1">
    <location>
        <begin position="21"/>
        <end position="320"/>
    </location>
</feature>
<keyword evidence="4" id="KW-1185">Reference proteome</keyword>
<protein>
    <submittedName>
        <fullName evidence="3">YHYH protein</fullName>
    </submittedName>
</protein>
<dbReference type="InterPro" id="IPR025924">
    <property type="entry name" value="YHYH_dom"/>
</dbReference>
<keyword evidence="1" id="KW-0732">Signal</keyword>
<feature type="domain" description="YHYH" evidence="2">
    <location>
        <begin position="145"/>
        <end position="248"/>
    </location>
</feature>
<dbReference type="EMBL" id="FMXQ01000005">
    <property type="protein sequence ID" value="SDB34346.1"/>
    <property type="molecule type" value="Genomic_DNA"/>
</dbReference>
<sequence>MRNVFLASVALILSTMAAQAEGADAEDFLAANAIAAPAIVDCTLTDGSAAECLQLVTSFPGEAFRIGPFCPETIDDTGGLWVWDGDNPGTYRLDGAFFRMLSEQGYTFYDADGVINISDPGSGQRPEGNTCLEATLDTDVETTVLIPTEPKMADAVTDLGTVALVGMALDGVPIFADAPSVLETGHLPALDTCGGHVDPGGYYHWHATATDIETALTHEHVDADCVHETSPSDLFGYAYDGYAMYGSADMDGTVPNDLDQCSGHVGMTAGSDTPVYHYHASEAFPNLPTCLVGVTARDNFVTNAAMGIGAQNGRPPPPPQ</sequence>
<accession>A0A1G6CN83</accession>
<dbReference type="RefSeq" id="WP_090876821.1">
    <property type="nucleotide sequence ID" value="NZ_FMXQ01000005.1"/>
</dbReference>
<feature type="signal peptide" evidence="1">
    <location>
        <begin position="1"/>
        <end position="20"/>
    </location>
</feature>
<name>A0A1G6CN83_9HYPH</name>
<evidence type="ECO:0000313" key="4">
    <source>
        <dbReference type="Proteomes" id="UP000199071"/>
    </source>
</evidence>
<evidence type="ECO:0000313" key="3">
    <source>
        <dbReference type="EMBL" id="SDB34346.1"/>
    </source>
</evidence>
<dbReference type="AlphaFoldDB" id="A0A1G6CN83"/>
<gene>
    <name evidence="3" type="ORF">SAMN02982931_02536</name>
</gene>
<dbReference type="Pfam" id="PF14240">
    <property type="entry name" value="YHYH"/>
    <property type="match status" value="1"/>
</dbReference>
<dbReference type="Proteomes" id="UP000199071">
    <property type="component" value="Unassembled WGS sequence"/>
</dbReference>
<proteinExistence type="predicted"/>
<reference evidence="3 4" key="1">
    <citation type="submission" date="2016-10" db="EMBL/GenBank/DDBJ databases">
        <authorList>
            <person name="de Groot N.N."/>
        </authorList>
    </citation>
    <scope>NUCLEOTIDE SEQUENCE [LARGE SCALE GENOMIC DNA]</scope>
    <source>
        <strain evidence="3 4">ATCC 35022</strain>
    </source>
</reference>
<evidence type="ECO:0000259" key="2">
    <source>
        <dbReference type="Pfam" id="PF14240"/>
    </source>
</evidence>